<reference evidence="2 3" key="1">
    <citation type="journal article" date="2014" name="PLoS ONE">
        <title>Global Analysis of Gene Expression Profiles in Physic Nut (Jatropha curcas L.) Seedlings Exposed to Salt Stress.</title>
        <authorList>
            <person name="Zhang L."/>
            <person name="Zhang C."/>
            <person name="Wu P."/>
            <person name="Chen Y."/>
            <person name="Li M."/>
            <person name="Jiang H."/>
            <person name="Wu G."/>
        </authorList>
    </citation>
    <scope>NUCLEOTIDE SEQUENCE [LARGE SCALE GENOMIC DNA]</scope>
    <source>
        <strain evidence="3">cv. GZQX0401</strain>
        <tissue evidence="2">Young leaves</tissue>
    </source>
</reference>
<sequence length="131" mass="14834">MNSMMHTLTKKVDQNCAHIEELKASICDIKNIVQSMGQFTEIPDTPLHERNKGNSDQLLEKQSERNADVHDRTEDVPAAQNEKNENTQDPFAANRFEDSINEMLKASKIIEETLADINEEMKNTSDSNDDG</sequence>
<proteinExistence type="predicted"/>
<evidence type="ECO:0000313" key="3">
    <source>
        <dbReference type="Proteomes" id="UP000027138"/>
    </source>
</evidence>
<dbReference type="EMBL" id="KK914838">
    <property type="protein sequence ID" value="KDP27433.1"/>
    <property type="molecule type" value="Genomic_DNA"/>
</dbReference>
<dbReference type="AlphaFoldDB" id="A0A067JXA3"/>
<protein>
    <submittedName>
        <fullName evidence="2">Uncharacterized protein</fullName>
    </submittedName>
</protein>
<evidence type="ECO:0000256" key="1">
    <source>
        <dbReference type="SAM" id="MobiDB-lite"/>
    </source>
</evidence>
<accession>A0A067JXA3</accession>
<keyword evidence="3" id="KW-1185">Reference proteome</keyword>
<dbReference type="Proteomes" id="UP000027138">
    <property type="component" value="Unassembled WGS sequence"/>
</dbReference>
<name>A0A067JXA3_JATCU</name>
<evidence type="ECO:0000313" key="2">
    <source>
        <dbReference type="EMBL" id="KDP27433.1"/>
    </source>
</evidence>
<gene>
    <name evidence="2" type="ORF">JCGZ_20253</name>
</gene>
<feature type="region of interest" description="Disordered" evidence="1">
    <location>
        <begin position="42"/>
        <end position="93"/>
    </location>
</feature>
<organism evidence="2 3">
    <name type="scientific">Jatropha curcas</name>
    <name type="common">Barbados nut</name>
    <dbReference type="NCBI Taxonomy" id="180498"/>
    <lineage>
        <taxon>Eukaryota</taxon>
        <taxon>Viridiplantae</taxon>
        <taxon>Streptophyta</taxon>
        <taxon>Embryophyta</taxon>
        <taxon>Tracheophyta</taxon>
        <taxon>Spermatophyta</taxon>
        <taxon>Magnoliopsida</taxon>
        <taxon>eudicotyledons</taxon>
        <taxon>Gunneridae</taxon>
        <taxon>Pentapetalae</taxon>
        <taxon>rosids</taxon>
        <taxon>fabids</taxon>
        <taxon>Malpighiales</taxon>
        <taxon>Euphorbiaceae</taxon>
        <taxon>Crotonoideae</taxon>
        <taxon>Jatropheae</taxon>
        <taxon>Jatropha</taxon>
    </lineage>
</organism>
<feature type="compositionally biased region" description="Basic and acidic residues" evidence="1">
    <location>
        <begin position="46"/>
        <end position="75"/>
    </location>
</feature>